<name>A0A2T4UHS2_9ACTN</name>
<dbReference type="OrthoDB" id="5184258at2"/>
<dbReference type="Proteomes" id="UP000240739">
    <property type="component" value="Unassembled WGS sequence"/>
</dbReference>
<comment type="similarity">
    <text evidence="5">Belongs to the PINc/VapC protein family.</text>
</comment>
<keyword evidence="7" id="KW-1185">Reference proteome</keyword>
<evidence type="ECO:0000256" key="2">
    <source>
        <dbReference type="ARBA" id="ARBA00022722"/>
    </source>
</evidence>
<keyword evidence="3 5" id="KW-0479">Metal-binding</keyword>
<dbReference type="GO" id="GO:0004540">
    <property type="term" value="F:RNA nuclease activity"/>
    <property type="evidence" value="ECO:0007669"/>
    <property type="project" value="InterPro"/>
</dbReference>
<dbReference type="AlphaFoldDB" id="A0A2T4UHS2"/>
<evidence type="ECO:0000313" key="7">
    <source>
        <dbReference type="Proteomes" id="UP000240739"/>
    </source>
</evidence>
<evidence type="ECO:0000256" key="5">
    <source>
        <dbReference type="HAMAP-Rule" id="MF_00265"/>
    </source>
</evidence>
<reference evidence="6 7" key="1">
    <citation type="submission" date="2018-03" db="EMBL/GenBank/DDBJ databases">
        <title>Aquarubrobacter algicola gen. nov., sp. nov., a novel actinobacterium isolated from shallow eutrophic lake during the end of cyanobacterial harmful algal blooms.</title>
        <authorList>
            <person name="Chun S.J."/>
        </authorList>
    </citation>
    <scope>NUCLEOTIDE SEQUENCE [LARGE SCALE GENOMIC DNA]</scope>
    <source>
        <strain evidence="6 7">Seoho-28</strain>
    </source>
</reference>
<keyword evidence="5" id="KW-0800">Toxin</keyword>
<evidence type="ECO:0000256" key="1">
    <source>
        <dbReference type="ARBA" id="ARBA00022649"/>
    </source>
</evidence>
<dbReference type="Gene3D" id="3.40.50.1010">
    <property type="entry name" value="5'-nuclease"/>
    <property type="match status" value="1"/>
</dbReference>
<keyword evidence="2 5" id="KW-0540">Nuclease</keyword>
<comment type="caution">
    <text evidence="6">The sequence shown here is derived from an EMBL/GenBank/DDBJ whole genome shotgun (WGS) entry which is preliminary data.</text>
</comment>
<evidence type="ECO:0000313" key="6">
    <source>
        <dbReference type="EMBL" id="PTL58794.1"/>
    </source>
</evidence>
<dbReference type="InterPro" id="IPR029060">
    <property type="entry name" value="PIN-like_dom_sf"/>
</dbReference>
<keyword evidence="4 5" id="KW-0378">Hydrolase</keyword>
<comment type="caution">
    <text evidence="5">Lacks conserved residue(s) required for the propagation of feature annotation.</text>
</comment>
<comment type="cofactor">
    <cofactor evidence="5">
        <name>Mg(2+)</name>
        <dbReference type="ChEBI" id="CHEBI:18420"/>
    </cofactor>
</comment>
<dbReference type="HAMAP" id="MF_00265">
    <property type="entry name" value="VapC_Nob1"/>
    <property type="match status" value="1"/>
</dbReference>
<dbReference type="RefSeq" id="WP_107567231.1">
    <property type="nucleotide sequence ID" value="NZ_PYYB01000001.1"/>
</dbReference>
<evidence type="ECO:0000256" key="4">
    <source>
        <dbReference type="ARBA" id="ARBA00022801"/>
    </source>
</evidence>
<dbReference type="GO" id="GO:0090729">
    <property type="term" value="F:toxin activity"/>
    <property type="evidence" value="ECO:0007669"/>
    <property type="project" value="UniProtKB-KW"/>
</dbReference>
<dbReference type="GO" id="GO:0016787">
    <property type="term" value="F:hydrolase activity"/>
    <property type="evidence" value="ECO:0007669"/>
    <property type="project" value="UniProtKB-KW"/>
</dbReference>
<dbReference type="SUPFAM" id="SSF88723">
    <property type="entry name" value="PIN domain-like"/>
    <property type="match status" value="1"/>
</dbReference>
<dbReference type="EMBL" id="PYYB01000001">
    <property type="protein sequence ID" value="PTL58794.1"/>
    <property type="molecule type" value="Genomic_DNA"/>
</dbReference>
<proteinExistence type="inferred from homology"/>
<comment type="function">
    <text evidence="5">Toxic component of a toxin-antitoxin (TA) system. An RNase.</text>
</comment>
<evidence type="ECO:0000256" key="3">
    <source>
        <dbReference type="ARBA" id="ARBA00022723"/>
    </source>
</evidence>
<gene>
    <name evidence="5" type="primary">vapC</name>
    <name evidence="6" type="ORF">C7Y72_03580</name>
</gene>
<keyword evidence="1 5" id="KW-1277">Toxin-antitoxin system</keyword>
<sequence>MSVVADCSLLLAAYDKGATQHERAVAWLTRTDEELVLTPLAVAELEVAVRDGGGARAQAKVWHDLEVGAYTTRWWADALAESLRIARAHPALGLTNASLVALAERLRTTRIATFNPDFRTVKTTSGDELVLLPDDA</sequence>
<organism evidence="6 7">
    <name type="scientific">Paraconexibacter algicola</name>
    <dbReference type="NCBI Taxonomy" id="2133960"/>
    <lineage>
        <taxon>Bacteria</taxon>
        <taxon>Bacillati</taxon>
        <taxon>Actinomycetota</taxon>
        <taxon>Thermoleophilia</taxon>
        <taxon>Solirubrobacterales</taxon>
        <taxon>Paraconexibacteraceae</taxon>
        <taxon>Paraconexibacter</taxon>
    </lineage>
</organism>
<protein>
    <recommendedName>
        <fullName evidence="5">Ribonuclease VapC</fullName>
        <shortName evidence="5">RNase VapC</shortName>
        <ecNumber evidence="5">3.1.-.-</ecNumber>
    </recommendedName>
    <alternativeName>
        <fullName evidence="5">Toxin VapC</fullName>
    </alternativeName>
</protein>
<accession>A0A2T4UHS2</accession>
<dbReference type="EC" id="3.1.-.-" evidence="5"/>
<feature type="binding site" evidence="5">
    <location>
        <position position="6"/>
    </location>
    <ligand>
        <name>Mg(2+)</name>
        <dbReference type="ChEBI" id="CHEBI:18420"/>
    </ligand>
</feature>
<dbReference type="GO" id="GO:0000287">
    <property type="term" value="F:magnesium ion binding"/>
    <property type="evidence" value="ECO:0007669"/>
    <property type="project" value="UniProtKB-UniRule"/>
</dbReference>
<keyword evidence="5" id="KW-0460">Magnesium</keyword>
<dbReference type="InterPro" id="IPR022907">
    <property type="entry name" value="VapC_family"/>
</dbReference>